<accession>A0AAV8VTM8</accession>
<evidence type="ECO:0000256" key="1">
    <source>
        <dbReference type="SAM" id="MobiDB-lite"/>
    </source>
</evidence>
<dbReference type="EMBL" id="JANEYG010000031">
    <property type="protein sequence ID" value="KAJ8917702.1"/>
    <property type="molecule type" value="Genomic_DNA"/>
</dbReference>
<reference evidence="2 3" key="1">
    <citation type="journal article" date="2023" name="Insect Mol. Biol.">
        <title>Genome sequencing provides insights into the evolution of gene families encoding plant cell wall-degrading enzymes in longhorned beetles.</title>
        <authorList>
            <person name="Shin N.R."/>
            <person name="Okamura Y."/>
            <person name="Kirsch R."/>
            <person name="Pauchet Y."/>
        </authorList>
    </citation>
    <scope>NUCLEOTIDE SEQUENCE [LARGE SCALE GENOMIC DNA]</scope>
    <source>
        <strain evidence="2">EAD_L_NR</strain>
    </source>
</reference>
<proteinExistence type="predicted"/>
<dbReference type="AlphaFoldDB" id="A0AAV8VTM8"/>
<evidence type="ECO:0000313" key="3">
    <source>
        <dbReference type="Proteomes" id="UP001159042"/>
    </source>
</evidence>
<protein>
    <submittedName>
        <fullName evidence="2">Uncharacterized protein</fullName>
    </submittedName>
</protein>
<gene>
    <name evidence="2" type="ORF">NQ315_005151</name>
</gene>
<organism evidence="2 3">
    <name type="scientific">Exocentrus adspersus</name>
    <dbReference type="NCBI Taxonomy" id="1586481"/>
    <lineage>
        <taxon>Eukaryota</taxon>
        <taxon>Metazoa</taxon>
        <taxon>Ecdysozoa</taxon>
        <taxon>Arthropoda</taxon>
        <taxon>Hexapoda</taxon>
        <taxon>Insecta</taxon>
        <taxon>Pterygota</taxon>
        <taxon>Neoptera</taxon>
        <taxon>Endopterygota</taxon>
        <taxon>Coleoptera</taxon>
        <taxon>Polyphaga</taxon>
        <taxon>Cucujiformia</taxon>
        <taxon>Chrysomeloidea</taxon>
        <taxon>Cerambycidae</taxon>
        <taxon>Lamiinae</taxon>
        <taxon>Acanthocinini</taxon>
        <taxon>Exocentrus</taxon>
    </lineage>
</organism>
<keyword evidence="3" id="KW-1185">Reference proteome</keyword>
<sequence>MKNYLRRSRHLKSEILKSSSFVDDNEMDNYDEPNLSKITPKEILSFAWQICNENVSEDHPNDISPLNYLSRAQSYEKCGATDKILNNEVENITENDINLLINTQGYETPVKIPRRVKTPTNEEPEEYTDMGGKSK</sequence>
<feature type="region of interest" description="Disordered" evidence="1">
    <location>
        <begin position="111"/>
        <end position="135"/>
    </location>
</feature>
<dbReference type="Proteomes" id="UP001159042">
    <property type="component" value="Unassembled WGS sequence"/>
</dbReference>
<evidence type="ECO:0000313" key="2">
    <source>
        <dbReference type="EMBL" id="KAJ8917702.1"/>
    </source>
</evidence>
<name>A0AAV8VTM8_9CUCU</name>
<comment type="caution">
    <text evidence="2">The sequence shown here is derived from an EMBL/GenBank/DDBJ whole genome shotgun (WGS) entry which is preliminary data.</text>
</comment>